<comment type="caution">
    <text evidence="1">The sequence shown here is derived from an EMBL/GenBank/DDBJ whole genome shotgun (WGS) entry which is preliminary data.</text>
</comment>
<proteinExistence type="predicted"/>
<reference evidence="1" key="1">
    <citation type="submission" date="2021-03" db="EMBL/GenBank/DDBJ databases">
        <title>Genomic Encyclopedia of Type Strains, Phase IV (KMG-IV): sequencing the most valuable type-strain genomes for metagenomic binning, comparative biology and taxonomic classification.</title>
        <authorList>
            <person name="Goeker M."/>
        </authorList>
    </citation>
    <scope>NUCLEOTIDE SEQUENCE</scope>
    <source>
        <strain evidence="1">DSM 18131</strain>
    </source>
</reference>
<sequence length="476" mass="53330">MNEQEDIWAEDLLGRRRDAEFLYDFVIGQVEKRKKQGRTGSYVLNIDADWGSGKSFFLTRFGSELERRGHLVAKVNAWQDDHTEDPYIAIMSAIDLALQPYMEKTTAIQKAWSAAKNEGKTIALRTAGNTVKALFKKYVGAIPSELTAGNSGDSFIQNVGDATLEEVNKVASDRIEGLFDASMEQLIERFQAGSKAVTSFRTKLQKTVISLEAKKLPSPVFILVDELDRCRPSFAVQLLERVKHIFEAEGIVFIFATHTQQLRHSVSGFYGHSFDGYKYLKRFFDRSYVFAPPQLDLFVASLCSEIDKTKIRSPNNDIEAFVLSGVNTFNLDLRETKQVIGIVDAAVSAWPHDTKIDLLLLLPLCIAFHQKGRSDWNAVDGTILDGWKLPRTIVDKFTRKEIDKTFYVGRGYRHGVGLCARLGLALDAHEKPKDDITTEYVLGMFDAEWNTTGINRDDPSVLASLPILVGSAGRTS</sequence>
<name>A0ACC5SYM4_ENSAD</name>
<evidence type="ECO:0000313" key="1">
    <source>
        <dbReference type="EMBL" id="MBP1873988.1"/>
    </source>
</evidence>
<dbReference type="EMBL" id="JAGGJR010000005">
    <property type="protein sequence ID" value="MBP1873988.1"/>
    <property type="molecule type" value="Genomic_DNA"/>
</dbReference>
<dbReference type="Proteomes" id="UP000823773">
    <property type="component" value="Unassembled WGS sequence"/>
</dbReference>
<organism evidence="1 2">
    <name type="scientific">Ensifer adhaerens</name>
    <name type="common">Sinorhizobium morelense</name>
    <dbReference type="NCBI Taxonomy" id="106592"/>
    <lineage>
        <taxon>Bacteria</taxon>
        <taxon>Pseudomonadati</taxon>
        <taxon>Pseudomonadota</taxon>
        <taxon>Alphaproteobacteria</taxon>
        <taxon>Hyphomicrobiales</taxon>
        <taxon>Rhizobiaceae</taxon>
        <taxon>Sinorhizobium/Ensifer group</taxon>
        <taxon>Ensifer</taxon>
    </lineage>
</organism>
<protein>
    <submittedName>
        <fullName evidence="1">Uncharacterized protein</fullName>
    </submittedName>
</protein>
<keyword evidence="2" id="KW-1185">Reference proteome</keyword>
<accession>A0ACC5SYM4</accession>
<gene>
    <name evidence="1" type="ORF">J2Z19_003707</name>
</gene>
<evidence type="ECO:0000313" key="2">
    <source>
        <dbReference type="Proteomes" id="UP000823773"/>
    </source>
</evidence>